<dbReference type="PANTHER" id="PTHR43162:SF1">
    <property type="entry name" value="PRESTALK A DIFFERENTIATION PROTEIN A"/>
    <property type="match status" value="1"/>
</dbReference>
<sequence length="291" mass="30047">MSAAPRPSAAPLTLVTGATGTTGSRVADGLIRRGVPVRAAARRVPEHPGGVRFDWYEPGTHDAALAGVRGLYLVPPVGAADPAAVMLPFLRRAREAGAVRAVLLSSSQIGADDPGTGAVHAALPGLFPEWAVLRPSWFMQNFTGDHQHARSVRADGVLTTATGAGRVAFIDADDIAAVAVHALTAVRPLDDAPVLTGPQALSYADVAAVIGAVTGRPVRHEAVSAARMRERFAAEVPEEFAAVLAALDARIADGAEDRVTPAVQRITGRPPRAFAEFAAAHAAAFTPGARP</sequence>
<dbReference type="EMBL" id="JBHSPW010000006">
    <property type="protein sequence ID" value="MFC5894182.1"/>
    <property type="molecule type" value="Genomic_DNA"/>
</dbReference>
<keyword evidence="2" id="KW-1185">Reference proteome</keyword>
<dbReference type="Gene3D" id="3.40.50.720">
    <property type="entry name" value="NAD(P)-binding Rossmann-like Domain"/>
    <property type="match status" value="1"/>
</dbReference>
<dbReference type="PANTHER" id="PTHR43162">
    <property type="match status" value="1"/>
</dbReference>
<dbReference type="Gene3D" id="3.90.25.10">
    <property type="entry name" value="UDP-galactose 4-epimerase, domain 1"/>
    <property type="match status" value="1"/>
</dbReference>
<name>A0ABW1FI83_9ACTN</name>
<dbReference type="RefSeq" id="WP_345083654.1">
    <property type="nucleotide sequence ID" value="NZ_BAAAWG010000007.1"/>
</dbReference>
<evidence type="ECO:0000313" key="1">
    <source>
        <dbReference type="EMBL" id="MFC5894182.1"/>
    </source>
</evidence>
<evidence type="ECO:0000313" key="2">
    <source>
        <dbReference type="Proteomes" id="UP001596241"/>
    </source>
</evidence>
<gene>
    <name evidence="1" type="ORF">ACFP3M_15285</name>
</gene>
<reference evidence="2" key="1">
    <citation type="journal article" date="2019" name="Int. J. Syst. Evol. Microbiol.">
        <title>The Global Catalogue of Microorganisms (GCM) 10K type strain sequencing project: providing services to taxonomists for standard genome sequencing and annotation.</title>
        <authorList>
            <consortium name="The Broad Institute Genomics Platform"/>
            <consortium name="The Broad Institute Genome Sequencing Center for Infectious Disease"/>
            <person name="Wu L."/>
            <person name="Ma J."/>
        </authorList>
    </citation>
    <scope>NUCLEOTIDE SEQUENCE [LARGE SCALE GENOMIC DNA]</scope>
    <source>
        <strain evidence="2">CGMCC 1.15809</strain>
    </source>
</reference>
<comment type="caution">
    <text evidence="1">The sequence shown here is derived from an EMBL/GenBank/DDBJ whole genome shotgun (WGS) entry which is preliminary data.</text>
</comment>
<accession>A0ABW1FI83</accession>
<dbReference type="InterPro" id="IPR051604">
    <property type="entry name" value="Ergot_Alk_Oxidoreductase"/>
</dbReference>
<dbReference type="InterPro" id="IPR036291">
    <property type="entry name" value="NAD(P)-bd_dom_sf"/>
</dbReference>
<dbReference type="SUPFAM" id="SSF51735">
    <property type="entry name" value="NAD(P)-binding Rossmann-fold domains"/>
    <property type="match status" value="1"/>
</dbReference>
<dbReference type="Proteomes" id="UP001596241">
    <property type="component" value="Unassembled WGS sequence"/>
</dbReference>
<proteinExistence type="predicted"/>
<organism evidence="1 2">
    <name type="scientific">Streptomyces ramulosus</name>
    <dbReference type="NCBI Taxonomy" id="47762"/>
    <lineage>
        <taxon>Bacteria</taxon>
        <taxon>Bacillati</taxon>
        <taxon>Actinomycetota</taxon>
        <taxon>Actinomycetes</taxon>
        <taxon>Kitasatosporales</taxon>
        <taxon>Streptomycetaceae</taxon>
        <taxon>Streptomyces</taxon>
    </lineage>
</organism>
<protein>
    <submittedName>
        <fullName evidence="1">Ergot alkaloid biosynthesis protein</fullName>
    </submittedName>
</protein>